<dbReference type="Gene3D" id="3.20.20.70">
    <property type="entry name" value="Aldolase class I"/>
    <property type="match status" value="1"/>
</dbReference>
<dbReference type="SFLD" id="SFLDG01083">
    <property type="entry name" value="Uncharacterised_Radical_SAM_Su"/>
    <property type="match status" value="1"/>
</dbReference>
<keyword evidence="5" id="KW-0408">Iron</keyword>
<dbReference type="PANTHER" id="PTHR43787:SF11">
    <property type="entry name" value="UPF0026 PROTEIN SLR1464"/>
    <property type="match status" value="1"/>
</dbReference>
<evidence type="ECO:0000256" key="1">
    <source>
        <dbReference type="ARBA" id="ARBA00001966"/>
    </source>
</evidence>
<evidence type="ECO:0000313" key="8">
    <source>
        <dbReference type="EMBL" id="KAB7652808.1"/>
    </source>
</evidence>
<dbReference type="EMBL" id="WEHW01000001">
    <property type="protein sequence ID" value="KAB7652808.1"/>
    <property type="molecule type" value="Genomic_DNA"/>
</dbReference>
<evidence type="ECO:0000313" key="9">
    <source>
        <dbReference type="Proteomes" id="UP000469462"/>
    </source>
</evidence>
<dbReference type="InterPro" id="IPR058240">
    <property type="entry name" value="rSAM_sf"/>
</dbReference>
<evidence type="ECO:0000256" key="2">
    <source>
        <dbReference type="ARBA" id="ARBA00022485"/>
    </source>
</evidence>
<dbReference type="InterPro" id="IPR013785">
    <property type="entry name" value="Aldolase_TIM"/>
</dbReference>
<dbReference type="InterPro" id="IPR040084">
    <property type="entry name" value="GTPase_Obg"/>
</dbReference>
<dbReference type="CDD" id="cd01335">
    <property type="entry name" value="Radical_SAM"/>
    <property type="match status" value="1"/>
</dbReference>
<sequence length="258" mass="28937">MSTILYPSPIFGPVNSRRLGLSLGINLLPPEGKICSFDCVYCECGLNAENRPKFSMPTCDYVLERLEERINELINLGRYPQAITFSGNGEPTGHPDFPKIVHGVIELRNRLLPKASVCCLTNATHLLKPEIFRALRSIDTPLLKLDTVSAEYIARVDRPTSFYDLPALLNLMKKFDGRCVIQTMFMTGFWKGQSVDNTTDEYVLPWVNTLKTIKPRLVTIYTLDREAPSQTLLKASEKKLRRIAAYVTAAGIPVTVSI</sequence>
<keyword evidence="2" id="KW-0004">4Fe-4S</keyword>
<dbReference type="SUPFAM" id="SSF102114">
    <property type="entry name" value="Radical SAM enzymes"/>
    <property type="match status" value="1"/>
</dbReference>
<dbReference type="InterPro" id="IPR007197">
    <property type="entry name" value="rSAM"/>
</dbReference>
<keyword evidence="4" id="KW-0479">Metal-binding</keyword>
<name>A0AAI9SFH9_9BURK</name>
<dbReference type="GO" id="GO:0003824">
    <property type="term" value="F:catalytic activity"/>
    <property type="evidence" value="ECO:0007669"/>
    <property type="project" value="InterPro"/>
</dbReference>
<dbReference type="GO" id="GO:0046872">
    <property type="term" value="F:metal ion binding"/>
    <property type="evidence" value="ECO:0007669"/>
    <property type="project" value="UniProtKB-KW"/>
</dbReference>
<dbReference type="SFLD" id="SFLDS00029">
    <property type="entry name" value="Radical_SAM"/>
    <property type="match status" value="1"/>
</dbReference>
<comment type="caution">
    <text evidence="8">The sequence shown here is derived from an EMBL/GenBank/DDBJ whole genome shotgun (WGS) entry which is preliminary data.</text>
</comment>
<protein>
    <submittedName>
        <fullName evidence="8">Radical SAM protein</fullName>
    </submittedName>
</protein>
<dbReference type="RefSeq" id="WP_152156864.1">
    <property type="nucleotide sequence ID" value="NZ_WEHW01000001.1"/>
</dbReference>
<evidence type="ECO:0000256" key="6">
    <source>
        <dbReference type="ARBA" id="ARBA00023014"/>
    </source>
</evidence>
<keyword evidence="3" id="KW-0949">S-adenosyl-L-methionine</keyword>
<dbReference type="Pfam" id="PF04055">
    <property type="entry name" value="Radical_SAM"/>
    <property type="match status" value="1"/>
</dbReference>
<evidence type="ECO:0000256" key="3">
    <source>
        <dbReference type="ARBA" id="ARBA00022691"/>
    </source>
</evidence>
<evidence type="ECO:0000256" key="4">
    <source>
        <dbReference type="ARBA" id="ARBA00022723"/>
    </source>
</evidence>
<evidence type="ECO:0000259" key="7">
    <source>
        <dbReference type="Pfam" id="PF04055"/>
    </source>
</evidence>
<keyword evidence="6" id="KW-0411">Iron-sulfur</keyword>
<dbReference type="Proteomes" id="UP000469462">
    <property type="component" value="Unassembled WGS sequence"/>
</dbReference>
<reference evidence="8 9" key="1">
    <citation type="submission" date="2019-10" db="EMBL/GenBank/DDBJ databases">
        <title>Genome diversity of Sutterella seckii.</title>
        <authorList>
            <person name="Chaplin A.V."/>
            <person name="Sokolova S.R."/>
            <person name="Mosin K.A."/>
            <person name="Ivanova E.L."/>
            <person name="Kochetkova T.O."/>
            <person name="Goltsov A.Y."/>
            <person name="Trofimov D.Y."/>
            <person name="Efimov B.A."/>
        </authorList>
    </citation>
    <scope>NUCLEOTIDE SEQUENCE [LARGE SCALE GENOMIC DNA]</scope>
    <source>
        <strain evidence="8 9">ASD3426</strain>
    </source>
</reference>
<evidence type="ECO:0000256" key="5">
    <source>
        <dbReference type="ARBA" id="ARBA00023004"/>
    </source>
</evidence>
<proteinExistence type="predicted"/>
<feature type="domain" description="Radical SAM core" evidence="7">
    <location>
        <begin position="33"/>
        <end position="188"/>
    </location>
</feature>
<dbReference type="PANTHER" id="PTHR43787">
    <property type="entry name" value="FEMO COFACTOR BIOSYNTHESIS PROTEIN NIFB-RELATED"/>
    <property type="match status" value="1"/>
</dbReference>
<gene>
    <name evidence="8" type="ORF">GBM96_00175</name>
</gene>
<dbReference type="AlphaFoldDB" id="A0AAI9SFH9"/>
<accession>A0AAI9SFH9</accession>
<organism evidence="8 9">
    <name type="scientific">Sutterella seckii</name>
    <dbReference type="NCBI Taxonomy" id="1944635"/>
    <lineage>
        <taxon>Bacteria</taxon>
        <taxon>Pseudomonadati</taxon>
        <taxon>Pseudomonadota</taxon>
        <taxon>Betaproteobacteria</taxon>
        <taxon>Burkholderiales</taxon>
        <taxon>Sutterellaceae</taxon>
        <taxon>Sutterella</taxon>
    </lineage>
</organism>
<keyword evidence="9" id="KW-1185">Reference proteome</keyword>
<comment type="cofactor">
    <cofactor evidence="1">
        <name>[4Fe-4S] cluster</name>
        <dbReference type="ChEBI" id="CHEBI:49883"/>
    </cofactor>
</comment>
<dbReference type="GO" id="GO:0051539">
    <property type="term" value="F:4 iron, 4 sulfur cluster binding"/>
    <property type="evidence" value="ECO:0007669"/>
    <property type="project" value="UniProtKB-KW"/>
</dbReference>